<evidence type="ECO:0000256" key="10">
    <source>
        <dbReference type="ARBA" id="ARBA00022840"/>
    </source>
</evidence>
<evidence type="ECO:0000256" key="6">
    <source>
        <dbReference type="ARBA" id="ARBA00022679"/>
    </source>
</evidence>
<evidence type="ECO:0000256" key="8">
    <source>
        <dbReference type="ARBA" id="ARBA00022741"/>
    </source>
</evidence>
<evidence type="ECO:0000256" key="15">
    <source>
        <dbReference type="PROSITE-ProRule" id="PRU10141"/>
    </source>
</evidence>
<keyword evidence="6" id="KW-0808">Transferase</keyword>
<accession>A0A6G9Y941</accession>
<comment type="catalytic activity">
    <reaction evidence="14">
        <text>L-seryl-[protein] + ATP = O-phospho-L-seryl-[protein] + ADP + H(+)</text>
        <dbReference type="Rhea" id="RHEA:17989"/>
        <dbReference type="Rhea" id="RHEA-COMP:9863"/>
        <dbReference type="Rhea" id="RHEA-COMP:11604"/>
        <dbReference type="ChEBI" id="CHEBI:15378"/>
        <dbReference type="ChEBI" id="CHEBI:29999"/>
        <dbReference type="ChEBI" id="CHEBI:30616"/>
        <dbReference type="ChEBI" id="CHEBI:83421"/>
        <dbReference type="ChEBI" id="CHEBI:456216"/>
        <dbReference type="EC" id="2.7.11.1"/>
    </reaction>
</comment>
<dbReference type="CDD" id="cd14014">
    <property type="entry name" value="STKc_PknB_like"/>
    <property type="match status" value="1"/>
</dbReference>
<comment type="subcellular location">
    <subcellularLocation>
        <location evidence="1">Cell membrane</location>
    </subcellularLocation>
</comment>
<keyword evidence="12 17" id="KW-0472">Membrane</keyword>
<dbReference type="EC" id="2.7.11.1" evidence="3"/>
<evidence type="ECO:0000256" key="16">
    <source>
        <dbReference type="SAM" id="MobiDB-lite"/>
    </source>
</evidence>
<evidence type="ECO:0000256" key="5">
    <source>
        <dbReference type="ARBA" id="ARBA00022527"/>
    </source>
</evidence>
<keyword evidence="5" id="KW-0723">Serine/threonine-protein kinase</keyword>
<evidence type="ECO:0000313" key="19">
    <source>
        <dbReference type="EMBL" id="QIS09731.1"/>
    </source>
</evidence>
<keyword evidence="20" id="KW-1185">Reference proteome</keyword>
<evidence type="ECO:0000256" key="17">
    <source>
        <dbReference type="SAM" id="Phobius"/>
    </source>
</evidence>
<evidence type="ECO:0000256" key="2">
    <source>
        <dbReference type="ARBA" id="ARBA00007531"/>
    </source>
</evidence>
<dbReference type="InterPro" id="IPR008271">
    <property type="entry name" value="Ser/Thr_kinase_AS"/>
</dbReference>
<feature type="transmembrane region" description="Helical" evidence="17">
    <location>
        <begin position="342"/>
        <end position="363"/>
    </location>
</feature>
<keyword evidence="9 19" id="KW-0418">Kinase</keyword>
<dbReference type="SUPFAM" id="SSF56112">
    <property type="entry name" value="Protein kinase-like (PK-like)"/>
    <property type="match status" value="1"/>
</dbReference>
<proteinExistence type="inferred from homology"/>
<evidence type="ECO:0000256" key="12">
    <source>
        <dbReference type="ARBA" id="ARBA00023136"/>
    </source>
</evidence>
<evidence type="ECO:0000256" key="9">
    <source>
        <dbReference type="ARBA" id="ARBA00022777"/>
    </source>
</evidence>
<gene>
    <name evidence="19" type="ORF">F5544_09150</name>
</gene>
<dbReference type="GO" id="GO:0004674">
    <property type="term" value="F:protein serine/threonine kinase activity"/>
    <property type="evidence" value="ECO:0007669"/>
    <property type="project" value="UniProtKB-KW"/>
</dbReference>
<comment type="catalytic activity">
    <reaction evidence="13">
        <text>L-threonyl-[protein] + ATP = O-phospho-L-threonyl-[protein] + ADP + H(+)</text>
        <dbReference type="Rhea" id="RHEA:46608"/>
        <dbReference type="Rhea" id="RHEA-COMP:11060"/>
        <dbReference type="Rhea" id="RHEA-COMP:11605"/>
        <dbReference type="ChEBI" id="CHEBI:15378"/>
        <dbReference type="ChEBI" id="CHEBI:30013"/>
        <dbReference type="ChEBI" id="CHEBI:30616"/>
        <dbReference type="ChEBI" id="CHEBI:61977"/>
        <dbReference type="ChEBI" id="CHEBI:456216"/>
        <dbReference type="EC" id="2.7.11.1"/>
    </reaction>
</comment>
<evidence type="ECO:0000313" key="20">
    <source>
        <dbReference type="Proteomes" id="UP000503540"/>
    </source>
</evidence>
<keyword evidence="7 17" id="KW-0812">Transmembrane</keyword>
<dbReference type="PANTHER" id="PTHR43289:SF6">
    <property type="entry name" value="SERINE_THREONINE-PROTEIN KINASE NEKL-3"/>
    <property type="match status" value="1"/>
</dbReference>
<dbReference type="Pfam" id="PF05423">
    <property type="entry name" value="Mycobact_memb"/>
    <property type="match status" value="1"/>
</dbReference>
<dbReference type="Proteomes" id="UP000503540">
    <property type="component" value="Chromosome"/>
</dbReference>
<feature type="binding site" evidence="15">
    <location>
        <position position="42"/>
    </location>
    <ligand>
        <name>ATP</name>
        <dbReference type="ChEBI" id="CHEBI:30616"/>
    </ligand>
</feature>
<evidence type="ECO:0000256" key="7">
    <source>
        <dbReference type="ARBA" id="ARBA00022692"/>
    </source>
</evidence>
<dbReference type="Gene3D" id="2.60.40.2880">
    <property type="entry name" value="MmpS1-5, C-terminal soluble domain"/>
    <property type="match status" value="1"/>
</dbReference>
<dbReference type="InterPro" id="IPR017441">
    <property type="entry name" value="Protein_kinase_ATP_BS"/>
</dbReference>
<dbReference type="GO" id="GO:0005524">
    <property type="term" value="F:ATP binding"/>
    <property type="evidence" value="ECO:0007669"/>
    <property type="project" value="UniProtKB-UniRule"/>
</dbReference>
<feature type="region of interest" description="Disordered" evidence="16">
    <location>
        <begin position="281"/>
        <end position="303"/>
    </location>
</feature>
<dbReference type="Pfam" id="PF00069">
    <property type="entry name" value="Pkinase"/>
    <property type="match status" value="1"/>
</dbReference>
<evidence type="ECO:0000256" key="13">
    <source>
        <dbReference type="ARBA" id="ARBA00047899"/>
    </source>
</evidence>
<dbReference type="Gene3D" id="3.30.200.20">
    <property type="entry name" value="Phosphorylase Kinase, domain 1"/>
    <property type="match status" value="1"/>
</dbReference>
<dbReference type="InterPro" id="IPR000719">
    <property type="entry name" value="Prot_kinase_dom"/>
</dbReference>
<keyword evidence="10 15" id="KW-0067">ATP-binding</keyword>
<dbReference type="InterPro" id="IPR008693">
    <property type="entry name" value="MmpS"/>
</dbReference>
<dbReference type="PROSITE" id="PS00108">
    <property type="entry name" value="PROTEIN_KINASE_ST"/>
    <property type="match status" value="1"/>
</dbReference>
<keyword evidence="4" id="KW-1003">Cell membrane</keyword>
<dbReference type="InterPro" id="IPR011009">
    <property type="entry name" value="Kinase-like_dom_sf"/>
</dbReference>
<dbReference type="Gene3D" id="1.10.510.10">
    <property type="entry name" value="Transferase(Phosphotransferase) domain 1"/>
    <property type="match status" value="1"/>
</dbReference>
<dbReference type="FunFam" id="3.30.200.20:FF:000035">
    <property type="entry name" value="Serine/threonine protein kinase Stk1"/>
    <property type="match status" value="1"/>
</dbReference>
<feature type="domain" description="Protein kinase" evidence="18">
    <location>
        <begin position="13"/>
        <end position="276"/>
    </location>
</feature>
<dbReference type="KEGG" id="nah:F5544_09150"/>
<dbReference type="SMART" id="SM00220">
    <property type="entry name" value="S_TKc"/>
    <property type="match status" value="1"/>
</dbReference>
<dbReference type="PROSITE" id="PS00107">
    <property type="entry name" value="PROTEIN_KINASE_ATP"/>
    <property type="match status" value="1"/>
</dbReference>
<dbReference type="PROSITE" id="PS50011">
    <property type="entry name" value="PROTEIN_KINASE_DOM"/>
    <property type="match status" value="1"/>
</dbReference>
<evidence type="ECO:0000256" key="4">
    <source>
        <dbReference type="ARBA" id="ARBA00022475"/>
    </source>
</evidence>
<dbReference type="InterPro" id="IPR038468">
    <property type="entry name" value="MmpS_C"/>
</dbReference>
<comment type="similarity">
    <text evidence="2">Belongs to the MmpS family.</text>
</comment>
<dbReference type="RefSeq" id="WP_167472801.1">
    <property type="nucleotide sequence ID" value="NZ_CP046172.1"/>
</dbReference>
<dbReference type="PANTHER" id="PTHR43289">
    <property type="entry name" value="MITOGEN-ACTIVATED PROTEIN KINASE KINASE KINASE 20-RELATED"/>
    <property type="match status" value="1"/>
</dbReference>
<keyword evidence="8 15" id="KW-0547">Nucleotide-binding</keyword>
<dbReference type="GO" id="GO:0005886">
    <property type="term" value="C:plasma membrane"/>
    <property type="evidence" value="ECO:0007669"/>
    <property type="project" value="UniProtKB-SubCell"/>
</dbReference>
<evidence type="ECO:0000256" key="11">
    <source>
        <dbReference type="ARBA" id="ARBA00022989"/>
    </source>
</evidence>
<evidence type="ECO:0000256" key="1">
    <source>
        <dbReference type="ARBA" id="ARBA00004236"/>
    </source>
</evidence>
<organism evidence="19 20">
    <name type="scientific">Nocardia arthritidis</name>
    <dbReference type="NCBI Taxonomy" id="228602"/>
    <lineage>
        <taxon>Bacteria</taxon>
        <taxon>Bacillati</taxon>
        <taxon>Actinomycetota</taxon>
        <taxon>Actinomycetes</taxon>
        <taxon>Mycobacteriales</taxon>
        <taxon>Nocardiaceae</taxon>
        <taxon>Nocardia</taxon>
    </lineage>
</organism>
<evidence type="ECO:0000259" key="18">
    <source>
        <dbReference type="PROSITE" id="PS50011"/>
    </source>
</evidence>
<name>A0A6G9Y941_9NOCA</name>
<protein>
    <recommendedName>
        <fullName evidence="3">non-specific serine/threonine protein kinase</fullName>
        <ecNumber evidence="3">2.7.11.1</ecNumber>
    </recommendedName>
</protein>
<reference evidence="19 20" key="1">
    <citation type="journal article" date="2019" name="ACS Chem. Biol.">
        <title>Identification and Mobilization of a Cryptic Antibiotic Biosynthesis Gene Locus from a Human-Pathogenic Nocardia Isolate.</title>
        <authorList>
            <person name="Herisse M."/>
            <person name="Ishida K."/>
            <person name="Porter J.L."/>
            <person name="Howden B."/>
            <person name="Hertweck C."/>
            <person name="Stinear T.P."/>
            <person name="Pidot S.J."/>
        </authorList>
    </citation>
    <scope>NUCLEOTIDE SEQUENCE [LARGE SCALE GENOMIC DNA]</scope>
    <source>
        <strain evidence="19 20">AUSMDU00012717</strain>
    </source>
</reference>
<dbReference type="EMBL" id="CP046172">
    <property type="protein sequence ID" value="QIS09731.1"/>
    <property type="molecule type" value="Genomic_DNA"/>
</dbReference>
<keyword evidence="11 17" id="KW-1133">Transmembrane helix</keyword>
<dbReference type="AlphaFoldDB" id="A0A6G9Y941"/>
<evidence type="ECO:0000256" key="3">
    <source>
        <dbReference type="ARBA" id="ARBA00012513"/>
    </source>
</evidence>
<evidence type="ECO:0000256" key="14">
    <source>
        <dbReference type="ARBA" id="ARBA00048679"/>
    </source>
</evidence>
<sequence length="459" mass="49090">MAELRTGEVFAGYQVQEILGRGGMGTVYLAQHPRLPRLTALKVLDAALFTNAEIRARFEREANVVARLEHPNIVAIHDRGIDGESMWIAMQYVAGGDAASIGIVDPRRAVRIIAETANALDYAHRRGVLHRDVKPANILLANRESGEPERALLADFGIARLRDEVGGLTRTGTFTATLAFAAPEQLAGGSVDHRCDQYSLACTLFALLAGSAPFAATNPVAVIEAHMRQPPPPLSSRRGDMPPALDAVLSRALAKHPDNRYGSCSEFAAAAGEALLASAAPPPAPPTVAQQWAPPSPGLPSHGHQYLMPMPQANLRPSLQPSMQAPAPSYRASGVRRPMRRWLLGGLAVLVVLAAGVGVAIVVNQPKLGPSTTYEILGNAGGPVTVSYRDQSGTHRVANISLPWQLTVRVPEGQEYWVKGETATQLGLNHDLHCRIVRDGQELHAESAPSYQNAIDCSV</sequence>